<sequence>MATIRAYLENRDNEVPPDFIVPMDAELLEIIGQGESVRALRKLVNDQLQRHHDDIEMGEESLNQSMLPSESNAIDDLESIDLLSEICDEPSPEGERRKEDQINPDYESDSSDCDMREVSDKSEDVQRQKQKMIPLIMLSDDDKGDCLKEESIIELSRDSSSKHECTSRVASQVRSCKRSRTKSTGTTDSGSSCSASIATTSSRSNASNDTSTSITAVSTRSTSGSGIGDSPTTGINWFVEGLKELVRLITEGHDLNEVEGLTVASDLFLHTNQLVGSGDPDDNDTLKHCYGKSMIKITNEHNLCLPRAIVCAIEYLKNSKTKASKQEVRDTVDQQTHALELCEKAGVLCPDIGSGIPELMKFQIYLVRDGFGLIVFRLEGIGAGPQEKPIYNGREEFRSAVSTLRYKDTIILALDEERSHYEAFINFLGVARFIHRHPTHHFACPLCYRSYKASSSHKCTEKCEACISFNPCEPALYDVPCNDCNRVFVSQKCFDSHERRGSYYNNSKNAIATVCEKIRICVDCYKQYDMMFDKHECGVSYCVDCRSKHNPNDQCYIRVKAPVRVGDPNAPHYHPDNQFVSFDIESEQGEKFKDNLDPTASSISMLYVY</sequence>
<proteinExistence type="predicted"/>
<evidence type="ECO:0000313" key="1">
    <source>
        <dbReference type="EMBL" id="KAJ8666343.1"/>
    </source>
</evidence>
<gene>
    <name evidence="1" type="ORF">QAD02_008005</name>
</gene>
<organism evidence="1 2">
    <name type="scientific">Eretmocerus hayati</name>
    <dbReference type="NCBI Taxonomy" id="131215"/>
    <lineage>
        <taxon>Eukaryota</taxon>
        <taxon>Metazoa</taxon>
        <taxon>Ecdysozoa</taxon>
        <taxon>Arthropoda</taxon>
        <taxon>Hexapoda</taxon>
        <taxon>Insecta</taxon>
        <taxon>Pterygota</taxon>
        <taxon>Neoptera</taxon>
        <taxon>Endopterygota</taxon>
        <taxon>Hymenoptera</taxon>
        <taxon>Apocrita</taxon>
        <taxon>Proctotrupomorpha</taxon>
        <taxon>Chalcidoidea</taxon>
        <taxon>Aphelinidae</taxon>
        <taxon>Aphelininae</taxon>
        <taxon>Eretmocerus</taxon>
    </lineage>
</organism>
<name>A0ACC2N5V6_9HYME</name>
<comment type="caution">
    <text evidence="1">The sequence shown here is derived from an EMBL/GenBank/DDBJ whole genome shotgun (WGS) entry which is preliminary data.</text>
</comment>
<reference evidence="1" key="1">
    <citation type="submission" date="2023-04" db="EMBL/GenBank/DDBJ databases">
        <title>A chromosome-level genome assembly of the parasitoid wasp Eretmocerus hayati.</title>
        <authorList>
            <person name="Zhong Y."/>
            <person name="Liu S."/>
            <person name="Liu Y."/>
        </authorList>
    </citation>
    <scope>NUCLEOTIDE SEQUENCE</scope>
    <source>
        <strain evidence="1">ZJU_SS_LIU_2023</strain>
    </source>
</reference>
<dbReference type="Proteomes" id="UP001239111">
    <property type="component" value="Chromosome 4"/>
</dbReference>
<keyword evidence="2" id="KW-1185">Reference proteome</keyword>
<accession>A0ACC2N5V6</accession>
<evidence type="ECO:0000313" key="2">
    <source>
        <dbReference type="Proteomes" id="UP001239111"/>
    </source>
</evidence>
<protein>
    <submittedName>
        <fullName evidence="1">Uncharacterized protein</fullName>
    </submittedName>
</protein>
<dbReference type="EMBL" id="CM056744">
    <property type="protein sequence ID" value="KAJ8666343.1"/>
    <property type="molecule type" value="Genomic_DNA"/>
</dbReference>